<dbReference type="STRING" id="1121476.SAMN02745751_03663"/>
<dbReference type="CDD" id="cd03219">
    <property type="entry name" value="ABC_Mj1267_LivG_branched"/>
    <property type="match status" value="1"/>
</dbReference>
<evidence type="ECO:0000256" key="2">
    <source>
        <dbReference type="ARBA" id="ARBA00022741"/>
    </source>
</evidence>
<dbReference type="InterPro" id="IPR003439">
    <property type="entry name" value="ABC_transporter-like_ATP-bd"/>
</dbReference>
<dbReference type="InterPro" id="IPR003593">
    <property type="entry name" value="AAA+_ATPase"/>
</dbReference>
<evidence type="ECO:0000256" key="3">
    <source>
        <dbReference type="ARBA" id="ARBA00022840"/>
    </source>
</evidence>
<organism evidence="5 6">
    <name type="scientific">Dethiosulfatibacter aminovorans DSM 17477</name>
    <dbReference type="NCBI Taxonomy" id="1121476"/>
    <lineage>
        <taxon>Bacteria</taxon>
        <taxon>Bacillati</taxon>
        <taxon>Bacillota</taxon>
        <taxon>Tissierellia</taxon>
        <taxon>Dethiosulfatibacter</taxon>
    </lineage>
</organism>
<keyword evidence="2" id="KW-0547">Nucleotide-binding</keyword>
<dbReference type="GO" id="GO:0005886">
    <property type="term" value="C:plasma membrane"/>
    <property type="evidence" value="ECO:0007669"/>
    <property type="project" value="TreeGrafter"/>
</dbReference>
<keyword evidence="1" id="KW-0813">Transport</keyword>
<protein>
    <submittedName>
        <fullName evidence="5">Amino acid/amide ABC transporter ATP-binding protein 1, HAAT family (TC 3.A.1.4.-)</fullName>
    </submittedName>
</protein>
<sequence length="254" mass="28171">MSREVILEIQNLKKHFGGLKAVNDVSFKLFKGETLALIGPNGAGKTTLFNTICGVYKPTGGKVFYEGKEIQGLKAHEIARIGIVRTFQIAHPFRDITVLDNVVLALGLDDYKGLSRIFKLSHKKKNVDRAMELLEKVGIREQWNKKAGELSLGYMKRLGIARSLALNPGILMLDEPCAGLSFDATRAFMKLIEDLQKGGTSIIIIEHDMHVTMGVSERVVVLNYGEKIAEGNPYEVQRNPQVIEAYIGKEDESA</sequence>
<dbReference type="SMART" id="SM00382">
    <property type="entry name" value="AAA"/>
    <property type="match status" value="1"/>
</dbReference>
<dbReference type="Pfam" id="PF12399">
    <property type="entry name" value="BCA_ABC_TP_C"/>
    <property type="match status" value="1"/>
</dbReference>
<dbReference type="PANTHER" id="PTHR45772:SF9">
    <property type="entry name" value="CONSERVED COMPONENT OF ABC TRANSPORTER FOR NATURAL AMINO ACIDS"/>
    <property type="match status" value="1"/>
</dbReference>
<keyword evidence="6" id="KW-1185">Reference proteome</keyword>
<dbReference type="SUPFAM" id="SSF52540">
    <property type="entry name" value="P-loop containing nucleoside triphosphate hydrolases"/>
    <property type="match status" value="1"/>
</dbReference>
<dbReference type="GO" id="GO:0016887">
    <property type="term" value="F:ATP hydrolysis activity"/>
    <property type="evidence" value="ECO:0007669"/>
    <property type="project" value="InterPro"/>
</dbReference>
<dbReference type="Proteomes" id="UP000184052">
    <property type="component" value="Unassembled WGS sequence"/>
</dbReference>
<proteinExistence type="predicted"/>
<dbReference type="FunFam" id="3.40.50.300:FF:000421">
    <property type="entry name" value="Branched-chain amino acid ABC transporter ATP-binding protein"/>
    <property type="match status" value="1"/>
</dbReference>
<evidence type="ECO:0000313" key="5">
    <source>
        <dbReference type="EMBL" id="SHJ89834.1"/>
    </source>
</evidence>
<dbReference type="PANTHER" id="PTHR45772">
    <property type="entry name" value="CONSERVED COMPONENT OF ABC TRANSPORTER FOR NATURAL AMINO ACIDS-RELATED"/>
    <property type="match status" value="1"/>
</dbReference>
<dbReference type="Pfam" id="PF00005">
    <property type="entry name" value="ABC_tran"/>
    <property type="match status" value="1"/>
</dbReference>
<dbReference type="AlphaFoldDB" id="A0A1M6N2E1"/>
<dbReference type="Gene3D" id="3.40.50.300">
    <property type="entry name" value="P-loop containing nucleotide triphosphate hydrolases"/>
    <property type="match status" value="1"/>
</dbReference>
<dbReference type="InterPro" id="IPR032823">
    <property type="entry name" value="BCA_ABC_TP_C"/>
</dbReference>
<evidence type="ECO:0000259" key="4">
    <source>
        <dbReference type="PROSITE" id="PS50893"/>
    </source>
</evidence>
<reference evidence="5 6" key="1">
    <citation type="submission" date="2016-11" db="EMBL/GenBank/DDBJ databases">
        <authorList>
            <person name="Jaros S."/>
            <person name="Januszkiewicz K."/>
            <person name="Wedrychowicz H."/>
        </authorList>
    </citation>
    <scope>NUCLEOTIDE SEQUENCE [LARGE SCALE GENOMIC DNA]</scope>
    <source>
        <strain evidence="5 6">DSM 17477</strain>
    </source>
</reference>
<feature type="domain" description="ABC transporter" evidence="4">
    <location>
        <begin position="7"/>
        <end position="249"/>
    </location>
</feature>
<dbReference type="GO" id="GO:0005524">
    <property type="term" value="F:ATP binding"/>
    <property type="evidence" value="ECO:0007669"/>
    <property type="project" value="UniProtKB-KW"/>
</dbReference>
<dbReference type="InterPro" id="IPR051120">
    <property type="entry name" value="ABC_AA/LPS_Transport"/>
</dbReference>
<dbReference type="InterPro" id="IPR027417">
    <property type="entry name" value="P-loop_NTPase"/>
</dbReference>
<dbReference type="RefSeq" id="WP_073051123.1">
    <property type="nucleotide sequence ID" value="NZ_FQZL01000057.1"/>
</dbReference>
<dbReference type="OrthoDB" id="9805514at2"/>
<dbReference type="PROSITE" id="PS50893">
    <property type="entry name" value="ABC_TRANSPORTER_2"/>
    <property type="match status" value="1"/>
</dbReference>
<gene>
    <name evidence="5" type="ORF">SAMN02745751_03663</name>
</gene>
<dbReference type="EMBL" id="FQZL01000057">
    <property type="protein sequence ID" value="SHJ89834.1"/>
    <property type="molecule type" value="Genomic_DNA"/>
</dbReference>
<name>A0A1M6N2E1_9FIRM</name>
<evidence type="ECO:0000313" key="6">
    <source>
        <dbReference type="Proteomes" id="UP000184052"/>
    </source>
</evidence>
<evidence type="ECO:0000256" key="1">
    <source>
        <dbReference type="ARBA" id="ARBA00022448"/>
    </source>
</evidence>
<keyword evidence="3 5" id="KW-0067">ATP-binding</keyword>
<accession>A0A1M6N2E1</accession>